<evidence type="ECO:0000313" key="2">
    <source>
        <dbReference type="EMBL" id="SFZ79559.1"/>
    </source>
</evidence>
<gene>
    <name evidence="2" type="ORF">SAMN02745887_03748</name>
</gene>
<evidence type="ECO:0000259" key="1">
    <source>
        <dbReference type="Pfam" id="PF12146"/>
    </source>
</evidence>
<sequence>MDGTGELFRPLIAALGDSVDVIPVRYPAAELLGYAALIARVRSLLPKHKPFLLLGESFSGPIAVSLAADSPPQLKGLILCASFVRNPRPMLAGVRQLVAHMPMPPIPKQVVAPLLLGGFSTPELRLALNSAIAQLPPATLRERLSAVLSVDATEQLTQVKVPCLYLRAMHDRLVTKAAAELILRIKPDTVRMDIPGPHCLLQAMPHLAAAEISRFIAFALAPANHQLG</sequence>
<proteinExistence type="predicted"/>
<keyword evidence="3" id="KW-1185">Reference proteome</keyword>
<dbReference type="STRING" id="1121279.SAMN02745887_03748"/>
<feature type="domain" description="Serine aminopeptidase S33" evidence="1">
    <location>
        <begin position="36"/>
        <end position="183"/>
    </location>
</feature>
<evidence type="ECO:0000313" key="3">
    <source>
        <dbReference type="Proteomes" id="UP000186513"/>
    </source>
</evidence>
<organism evidence="2 3">
    <name type="scientific">Chitinimonas taiwanensis DSM 18899</name>
    <dbReference type="NCBI Taxonomy" id="1121279"/>
    <lineage>
        <taxon>Bacteria</taxon>
        <taxon>Pseudomonadati</taxon>
        <taxon>Pseudomonadota</taxon>
        <taxon>Betaproteobacteria</taxon>
        <taxon>Neisseriales</taxon>
        <taxon>Chitinibacteraceae</taxon>
        <taxon>Chitinimonas</taxon>
    </lineage>
</organism>
<reference evidence="2 3" key="1">
    <citation type="submission" date="2016-11" db="EMBL/GenBank/DDBJ databases">
        <authorList>
            <person name="Jaros S."/>
            <person name="Januszkiewicz K."/>
            <person name="Wedrychowicz H."/>
        </authorList>
    </citation>
    <scope>NUCLEOTIDE SEQUENCE [LARGE SCALE GENOMIC DNA]</scope>
    <source>
        <strain evidence="2 3">DSM 18899</strain>
    </source>
</reference>
<name>A0A1K2HS04_9NEIS</name>
<dbReference type="AlphaFoldDB" id="A0A1K2HS04"/>
<dbReference type="Pfam" id="PF12146">
    <property type="entry name" value="Hydrolase_4"/>
    <property type="match status" value="1"/>
</dbReference>
<dbReference type="Proteomes" id="UP000186513">
    <property type="component" value="Unassembled WGS sequence"/>
</dbReference>
<protein>
    <submittedName>
        <fullName evidence="2">Pimeloyl-ACP methyl ester carboxylesterase</fullName>
    </submittedName>
</protein>
<dbReference type="EMBL" id="FPKR01000020">
    <property type="protein sequence ID" value="SFZ79559.1"/>
    <property type="molecule type" value="Genomic_DNA"/>
</dbReference>
<dbReference type="Gene3D" id="3.40.50.1820">
    <property type="entry name" value="alpha/beta hydrolase"/>
    <property type="match status" value="1"/>
</dbReference>
<dbReference type="InterPro" id="IPR022742">
    <property type="entry name" value="Hydrolase_4"/>
</dbReference>
<dbReference type="InterPro" id="IPR029058">
    <property type="entry name" value="AB_hydrolase_fold"/>
</dbReference>
<accession>A0A1K2HS04</accession>
<dbReference type="SUPFAM" id="SSF53474">
    <property type="entry name" value="alpha/beta-Hydrolases"/>
    <property type="match status" value="1"/>
</dbReference>